<dbReference type="OrthoDB" id="1445232at2"/>
<gene>
    <name evidence="2" type="ORF">FMM05_18120</name>
</gene>
<dbReference type="EMBL" id="VJVZ01000013">
    <property type="protein sequence ID" value="TRW22420.1"/>
    <property type="molecule type" value="Genomic_DNA"/>
</dbReference>
<comment type="caution">
    <text evidence="2">The sequence shown here is derived from an EMBL/GenBank/DDBJ whole genome shotgun (WGS) entry which is preliminary data.</text>
</comment>
<accession>A0A552UW98</accession>
<keyword evidence="1" id="KW-0732">Signal</keyword>
<sequence length="114" mass="12861">MKRKFALFNLALMALVQLTIAYQSFHAFSHKHTAETHTHEAHAKESHNLTADIQHGDDDCHICDFHFDFFVAPPQFCLTLNFAFTPIPYSYSNTESATFFAGSLFALRAPPVLA</sequence>
<name>A0A552UW98_9FLAO</name>
<feature type="chain" id="PRO_5022042933" description="DUF2946 domain-containing protein" evidence="1">
    <location>
        <begin position="22"/>
        <end position="114"/>
    </location>
</feature>
<evidence type="ECO:0000256" key="1">
    <source>
        <dbReference type="SAM" id="SignalP"/>
    </source>
</evidence>
<dbReference type="AlphaFoldDB" id="A0A552UW98"/>
<keyword evidence="3" id="KW-1185">Reference proteome</keyword>
<dbReference type="RefSeq" id="WP_143374836.1">
    <property type="nucleotide sequence ID" value="NZ_VJVZ01000013.1"/>
</dbReference>
<feature type="signal peptide" evidence="1">
    <location>
        <begin position="1"/>
        <end position="21"/>
    </location>
</feature>
<protein>
    <recommendedName>
        <fullName evidence="4">DUF2946 domain-containing protein</fullName>
    </recommendedName>
</protein>
<evidence type="ECO:0000313" key="3">
    <source>
        <dbReference type="Proteomes" id="UP000320643"/>
    </source>
</evidence>
<proteinExistence type="predicted"/>
<organism evidence="2 3">
    <name type="scientific">Flavobacterium zepuense</name>
    <dbReference type="NCBI Taxonomy" id="2593302"/>
    <lineage>
        <taxon>Bacteria</taxon>
        <taxon>Pseudomonadati</taxon>
        <taxon>Bacteroidota</taxon>
        <taxon>Flavobacteriia</taxon>
        <taxon>Flavobacteriales</taxon>
        <taxon>Flavobacteriaceae</taxon>
        <taxon>Flavobacterium</taxon>
    </lineage>
</organism>
<reference evidence="2 3" key="1">
    <citation type="submission" date="2019-07" db="EMBL/GenBank/DDBJ databases">
        <title>Flavobacterium sp. nov., isolated from glacier ice.</title>
        <authorList>
            <person name="Liu Q."/>
            <person name="Xin Y.-H."/>
        </authorList>
    </citation>
    <scope>NUCLEOTIDE SEQUENCE [LARGE SCALE GENOMIC DNA]</scope>
    <source>
        <strain evidence="2 3">ZT4R6</strain>
    </source>
</reference>
<evidence type="ECO:0000313" key="2">
    <source>
        <dbReference type="EMBL" id="TRW22420.1"/>
    </source>
</evidence>
<dbReference type="Proteomes" id="UP000320643">
    <property type="component" value="Unassembled WGS sequence"/>
</dbReference>
<evidence type="ECO:0008006" key="4">
    <source>
        <dbReference type="Google" id="ProtNLM"/>
    </source>
</evidence>